<evidence type="ECO:0000256" key="3">
    <source>
        <dbReference type="RuleBase" id="RU003457"/>
    </source>
</evidence>
<dbReference type="InterPro" id="IPR011051">
    <property type="entry name" value="RmlC_Cupin_sf"/>
</dbReference>
<feature type="binding site" evidence="2">
    <location>
        <position position="59"/>
    </location>
    <ligand>
        <name>Fe cation</name>
        <dbReference type="ChEBI" id="CHEBI:24875"/>
    </ligand>
</feature>
<accession>A0A9J6RR21</accession>
<dbReference type="Proteomes" id="UP001069090">
    <property type="component" value="Unassembled WGS sequence"/>
</dbReference>
<comment type="caution">
    <text evidence="6">The sequence shown here is derived from an EMBL/GenBank/DDBJ whole genome shotgun (WGS) entry which is preliminary data.</text>
</comment>
<dbReference type="RefSeq" id="WP_258332627.1">
    <property type="nucleotide sequence ID" value="NZ_JAPTGG010000014.1"/>
</dbReference>
<sequence length="290" mass="31233">MKLRKLNRIVHAQASSDGAGVKIQRLAGRDLNTALDPFLMVDEIRSEEGADYIGGFPSHPHRGFETITYMKQGRMRHKDHMGNEGVLAPGDVQWMTAARGVIHSEMPEQSEGLLHGFQLWLNLPAAEKMLPAAYSDYRHAQLPVVELGDGSWLKVIAGTYTPLAESSQKAKAVASPIPQGTTEALYWDLQLAPGASWQAAIPATHNLAVYVYQGSSTEAQGMSLTARQLGLYGEGEGLNLQAGSEGLNALVIAGKPLKEPIAQYGPFVMNSSAEIEQAIADYQAGRLVAG</sequence>
<dbReference type="InterPro" id="IPR008778">
    <property type="entry name" value="Pirin_C_dom"/>
</dbReference>
<dbReference type="Pfam" id="PF02678">
    <property type="entry name" value="Pirin"/>
    <property type="match status" value="1"/>
</dbReference>
<dbReference type="GO" id="GO:0046872">
    <property type="term" value="F:metal ion binding"/>
    <property type="evidence" value="ECO:0007669"/>
    <property type="project" value="UniProtKB-KW"/>
</dbReference>
<dbReference type="SUPFAM" id="SSF51182">
    <property type="entry name" value="RmlC-like cupins"/>
    <property type="match status" value="1"/>
</dbReference>
<protein>
    <submittedName>
        <fullName evidence="6">Pirin family protein</fullName>
    </submittedName>
</protein>
<evidence type="ECO:0000313" key="6">
    <source>
        <dbReference type="EMBL" id="MCZ0866599.1"/>
    </source>
</evidence>
<dbReference type="AlphaFoldDB" id="A0A9J6RR21"/>
<keyword evidence="7" id="KW-1185">Reference proteome</keyword>
<gene>
    <name evidence="6" type="ORF">O0V09_15415</name>
</gene>
<comment type="cofactor">
    <cofactor evidence="2">
        <name>Fe cation</name>
        <dbReference type="ChEBI" id="CHEBI:24875"/>
    </cofactor>
    <text evidence="2">Binds 1 Fe cation per subunit.</text>
</comment>
<keyword evidence="2" id="KW-0408">Iron</keyword>
<feature type="binding site" evidence="2">
    <location>
        <position position="103"/>
    </location>
    <ligand>
        <name>Fe cation</name>
        <dbReference type="ChEBI" id="CHEBI:24875"/>
    </ligand>
</feature>
<evidence type="ECO:0000256" key="2">
    <source>
        <dbReference type="PIRSR" id="PIRSR006232-1"/>
    </source>
</evidence>
<dbReference type="PANTHER" id="PTHR13903:SF8">
    <property type="entry name" value="PIRIN"/>
    <property type="match status" value="1"/>
</dbReference>
<proteinExistence type="inferred from homology"/>
<comment type="similarity">
    <text evidence="1 3">Belongs to the pirin family.</text>
</comment>
<dbReference type="Gene3D" id="2.60.120.10">
    <property type="entry name" value="Jelly Rolls"/>
    <property type="match status" value="2"/>
</dbReference>
<organism evidence="6 7">
    <name type="scientific">Dasania phycosphaerae</name>
    <dbReference type="NCBI Taxonomy" id="2950436"/>
    <lineage>
        <taxon>Bacteria</taxon>
        <taxon>Pseudomonadati</taxon>
        <taxon>Pseudomonadota</taxon>
        <taxon>Gammaproteobacteria</taxon>
        <taxon>Cellvibrionales</taxon>
        <taxon>Spongiibacteraceae</taxon>
        <taxon>Dasania</taxon>
    </lineage>
</organism>
<feature type="domain" description="Pirin C-terminal" evidence="5">
    <location>
        <begin position="186"/>
        <end position="287"/>
    </location>
</feature>
<evidence type="ECO:0000259" key="5">
    <source>
        <dbReference type="Pfam" id="PF05726"/>
    </source>
</evidence>
<evidence type="ECO:0000256" key="1">
    <source>
        <dbReference type="ARBA" id="ARBA00008416"/>
    </source>
</evidence>
<reference evidence="6 7" key="1">
    <citation type="submission" date="2022-12" db="EMBL/GenBank/DDBJ databases">
        <title>Dasania phycosphaerae sp. nov., isolated from particulate material of the south coast of Korea.</title>
        <authorList>
            <person name="Jiang Y."/>
        </authorList>
    </citation>
    <scope>NUCLEOTIDE SEQUENCE [LARGE SCALE GENOMIC DNA]</scope>
    <source>
        <strain evidence="6 7">GY-19</strain>
    </source>
</reference>
<dbReference type="CDD" id="cd02247">
    <property type="entry name" value="cupin_pirin_C"/>
    <property type="match status" value="1"/>
</dbReference>
<feature type="binding site" evidence="2">
    <location>
        <position position="105"/>
    </location>
    <ligand>
        <name>Fe cation</name>
        <dbReference type="ChEBI" id="CHEBI:24875"/>
    </ligand>
</feature>
<evidence type="ECO:0000313" key="7">
    <source>
        <dbReference type="Proteomes" id="UP001069090"/>
    </source>
</evidence>
<dbReference type="Pfam" id="PF05726">
    <property type="entry name" value="Pirin_C"/>
    <property type="match status" value="1"/>
</dbReference>
<feature type="domain" description="Pirin N-terminal" evidence="4">
    <location>
        <begin position="24"/>
        <end position="121"/>
    </location>
</feature>
<dbReference type="InterPro" id="IPR012093">
    <property type="entry name" value="Pirin"/>
</dbReference>
<evidence type="ECO:0000259" key="4">
    <source>
        <dbReference type="Pfam" id="PF02678"/>
    </source>
</evidence>
<name>A0A9J6RR21_9GAMM</name>
<dbReference type="CDD" id="cd02909">
    <property type="entry name" value="cupin_pirin_N"/>
    <property type="match status" value="1"/>
</dbReference>
<feature type="binding site" evidence="2">
    <location>
        <position position="61"/>
    </location>
    <ligand>
        <name>Fe cation</name>
        <dbReference type="ChEBI" id="CHEBI:24875"/>
    </ligand>
</feature>
<dbReference type="PANTHER" id="PTHR13903">
    <property type="entry name" value="PIRIN-RELATED"/>
    <property type="match status" value="1"/>
</dbReference>
<dbReference type="InterPro" id="IPR014710">
    <property type="entry name" value="RmlC-like_jellyroll"/>
</dbReference>
<dbReference type="PIRSF" id="PIRSF006232">
    <property type="entry name" value="Pirin"/>
    <property type="match status" value="1"/>
</dbReference>
<keyword evidence="2" id="KW-0479">Metal-binding</keyword>
<dbReference type="InterPro" id="IPR003829">
    <property type="entry name" value="Pirin_N_dom"/>
</dbReference>
<dbReference type="EMBL" id="JAPTGG010000014">
    <property type="protein sequence ID" value="MCZ0866599.1"/>
    <property type="molecule type" value="Genomic_DNA"/>
</dbReference>